<proteinExistence type="predicted"/>
<gene>
    <name evidence="2" type="ORF">RLT85_05680</name>
</gene>
<dbReference type="SUPFAM" id="SSF53756">
    <property type="entry name" value="UDP-Glycosyltransferase/glycogen phosphorylase"/>
    <property type="match status" value="1"/>
</dbReference>
<organism evidence="2 3">
    <name type="scientific">Mesonia ostreae</name>
    <dbReference type="NCBI Taxonomy" id="861110"/>
    <lineage>
        <taxon>Bacteria</taxon>
        <taxon>Pseudomonadati</taxon>
        <taxon>Bacteroidota</taxon>
        <taxon>Flavobacteriia</taxon>
        <taxon>Flavobacteriales</taxon>
        <taxon>Flavobacteriaceae</taxon>
        <taxon>Mesonia</taxon>
    </lineage>
</organism>
<protein>
    <submittedName>
        <fullName evidence="2">Glycosyltransferase</fullName>
    </submittedName>
</protein>
<comment type="caution">
    <text evidence="2">The sequence shown here is derived from an EMBL/GenBank/DDBJ whole genome shotgun (WGS) entry which is preliminary data.</text>
</comment>
<keyword evidence="3" id="KW-1185">Reference proteome</keyword>
<sequence length="350" mass="40205">MAKKKILVAPLNWGLGHATRCIPIIHALQQDGFEPILASDGDALLLLKKEFPNLSSYQLPSYKIKYAKKSYLFKLKFLFRSPHIIQAVRKEYKATQQIHEKENLDGIISDNRLGVRIPGIKSVYITHQLHVLSGITTKLTTWAHHHFIKKFDACWVPDVEFSPSLSGKLSHFRSKKFKVNYIGPLSRFSKKKLPIKYDLMCILSGPEPQRGLLENKLREEIRGSEKNILFICGKMERNSIKSQEGNTVFYNFLTGKELETAFNQSEIIIARSGYTTLMDLAKLEKKAFFIPTPGQQEQEYLAKRLKRKKIAPSCKQNEFNLALLKDINTYSGFTLTYTNSLPLQVFFQLF</sequence>
<evidence type="ECO:0000313" key="2">
    <source>
        <dbReference type="EMBL" id="MDT0294118.1"/>
    </source>
</evidence>
<dbReference type="RefSeq" id="WP_311401067.1">
    <property type="nucleotide sequence ID" value="NZ_JAVRBG010000004.1"/>
</dbReference>
<feature type="domain" description="Glycosyl transferase family 28 C-terminal" evidence="1">
    <location>
        <begin position="218"/>
        <end position="321"/>
    </location>
</feature>
<dbReference type="Proteomes" id="UP001182991">
    <property type="component" value="Unassembled WGS sequence"/>
</dbReference>
<dbReference type="Gene3D" id="3.40.50.2000">
    <property type="entry name" value="Glycogen Phosphorylase B"/>
    <property type="match status" value="1"/>
</dbReference>
<reference evidence="3" key="1">
    <citation type="submission" date="2023-07" db="EMBL/GenBank/DDBJ databases">
        <title>Isolating and identifying novel microbial strains from the Mariana Trench.</title>
        <authorList>
            <person name="Fu H."/>
        </authorList>
    </citation>
    <scope>NUCLEOTIDE SEQUENCE [LARGE SCALE GENOMIC DNA]</scope>
    <source>
        <strain evidence="3">T-y2</strain>
    </source>
</reference>
<accession>A0ABU2KHC9</accession>
<evidence type="ECO:0000259" key="1">
    <source>
        <dbReference type="Pfam" id="PF04101"/>
    </source>
</evidence>
<dbReference type="EMBL" id="JAVRBG010000004">
    <property type="protein sequence ID" value="MDT0294118.1"/>
    <property type="molecule type" value="Genomic_DNA"/>
</dbReference>
<evidence type="ECO:0000313" key="3">
    <source>
        <dbReference type="Proteomes" id="UP001182991"/>
    </source>
</evidence>
<dbReference type="InterPro" id="IPR007235">
    <property type="entry name" value="Glyco_trans_28_C"/>
</dbReference>
<dbReference type="Pfam" id="PF04101">
    <property type="entry name" value="Glyco_tran_28_C"/>
    <property type="match status" value="1"/>
</dbReference>
<name>A0ABU2KHC9_9FLAO</name>